<gene>
    <name evidence="3" type="ORF">BJ983_004850</name>
</gene>
<dbReference type="EMBL" id="JACCBN010000001">
    <property type="protein sequence ID" value="NYD38748.1"/>
    <property type="molecule type" value="Genomic_DNA"/>
</dbReference>
<dbReference type="InterPro" id="IPR011766">
    <property type="entry name" value="TPP_enzyme_TPP-bd"/>
</dbReference>
<dbReference type="GO" id="GO:0003824">
    <property type="term" value="F:catalytic activity"/>
    <property type="evidence" value="ECO:0007669"/>
    <property type="project" value="InterPro"/>
</dbReference>
<dbReference type="AlphaFoldDB" id="A0A7Y9E093"/>
<dbReference type="GO" id="GO:0000287">
    <property type="term" value="F:magnesium ion binding"/>
    <property type="evidence" value="ECO:0007669"/>
    <property type="project" value="InterPro"/>
</dbReference>
<feature type="domain" description="Thiamine pyrophosphate enzyme TPP-binding" evidence="2">
    <location>
        <begin position="2"/>
        <end position="144"/>
    </location>
</feature>
<dbReference type="InterPro" id="IPR029061">
    <property type="entry name" value="THDP-binding"/>
</dbReference>
<dbReference type="InterPro" id="IPR000399">
    <property type="entry name" value="TPP-bd_CS"/>
</dbReference>
<evidence type="ECO:0000313" key="3">
    <source>
        <dbReference type="EMBL" id="NYD38748.1"/>
    </source>
</evidence>
<dbReference type="SUPFAM" id="SSF52518">
    <property type="entry name" value="Thiamin diphosphate-binding fold (THDP-binding)"/>
    <property type="match status" value="1"/>
</dbReference>
<dbReference type="Proteomes" id="UP000535890">
    <property type="component" value="Unassembled WGS sequence"/>
</dbReference>
<organism evidence="3 4">
    <name type="scientific">Actinomycetospora corticicola</name>
    <dbReference type="NCBI Taxonomy" id="663602"/>
    <lineage>
        <taxon>Bacteria</taxon>
        <taxon>Bacillati</taxon>
        <taxon>Actinomycetota</taxon>
        <taxon>Actinomycetes</taxon>
        <taxon>Pseudonocardiales</taxon>
        <taxon>Pseudonocardiaceae</taxon>
        <taxon>Actinomycetospora</taxon>
    </lineage>
</organism>
<evidence type="ECO:0000259" key="2">
    <source>
        <dbReference type="Pfam" id="PF02775"/>
    </source>
</evidence>
<accession>A0A7Y9E093</accession>
<dbReference type="PANTHER" id="PTHR42981:SF2">
    <property type="entry name" value="PYRUVATE DEHYDROGENASE [UBIQUINONE]"/>
    <property type="match status" value="1"/>
</dbReference>
<dbReference type="PANTHER" id="PTHR42981">
    <property type="entry name" value="PYRUVATE DEHYDROGENASE [UBIQUINONE]"/>
    <property type="match status" value="1"/>
</dbReference>
<comment type="caution">
    <text evidence="3">The sequence shown here is derived from an EMBL/GenBank/DDBJ whole genome shotgun (WGS) entry which is preliminary data.</text>
</comment>
<protein>
    <submittedName>
        <fullName evidence="3">Thiamine pyrophosphate-dependent acetolactate synthase large subunit-like protein</fullName>
    </submittedName>
</protein>
<dbReference type="Gene3D" id="3.40.50.970">
    <property type="match status" value="1"/>
</dbReference>
<reference evidence="3 4" key="1">
    <citation type="submission" date="2020-07" db="EMBL/GenBank/DDBJ databases">
        <title>Sequencing the genomes of 1000 actinobacteria strains.</title>
        <authorList>
            <person name="Klenk H.-P."/>
        </authorList>
    </citation>
    <scope>NUCLEOTIDE SEQUENCE [LARGE SCALE GENOMIC DNA]</scope>
    <source>
        <strain evidence="3 4">DSM 45772</strain>
    </source>
</reference>
<sequence>MCCTWAARYITPNGRRRILGSFVHGSMADALPLAVGAQVSHPGRQVVSFSGDGGLAMLLGELLTVRTHALPIKVVVFDNSSLGMVRLEMLVAGDPPFGTDHDHVDFAAIAAAMGVHARRVTEPGDLREAARDVFAHDGPALLHVVTTADALEVPTHVTPAEARGFALAVGRTVLSGGVGGLVEMARQNLRNIPHWTYVGARGGVPTGAGVSTA</sequence>
<name>A0A7Y9E093_9PSEU</name>
<dbReference type="InterPro" id="IPR047211">
    <property type="entry name" value="POXB-like"/>
</dbReference>
<proteinExistence type="predicted"/>
<dbReference type="Pfam" id="PF02775">
    <property type="entry name" value="TPP_enzyme_C"/>
    <property type="match status" value="1"/>
</dbReference>
<evidence type="ECO:0000256" key="1">
    <source>
        <dbReference type="ARBA" id="ARBA00023052"/>
    </source>
</evidence>
<dbReference type="GO" id="GO:0030976">
    <property type="term" value="F:thiamine pyrophosphate binding"/>
    <property type="evidence" value="ECO:0007669"/>
    <property type="project" value="InterPro"/>
</dbReference>
<keyword evidence="1" id="KW-0786">Thiamine pyrophosphate</keyword>
<keyword evidence="4" id="KW-1185">Reference proteome</keyword>
<dbReference type="PROSITE" id="PS00187">
    <property type="entry name" value="TPP_ENZYMES"/>
    <property type="match status" value="1"/>
</dbReference>
<evidence type="ECO:0000313" key="4">
    <source>
        <dbReference type="Proteomes" id="UP000535890"/>
    </source>
</evidence>